<reference evidence="1" key="1">
    <citation type="submission" date="2019-08" db="EMBL/GenBank/DDBJ databases">
        <authorList>
            <person name="Kucharzyk K."/>
            <person name="Murdoch R.W."/>
            <person name="Higgins S."/>
            <person name="Loffler F."/>
        </authorList>
    </citation>
    <scope>NUCLEOTIDE SEQUENCE</scope>
</reference>
<dbReference type="Pfam" id="PF14903">
    <property type="entry name" value="WG_beta_rep"/>
    <property type="match status" value="1"/>
</dbReference>
<protein>
    <recommendedName>
        <fullName evidence="2">WG repeat-containing protein</fullName>
    </recommendedName>
</protein>
<accession>A0A644ST11</accession>
<evidence type="ECO:0000313" key="1">
    <source>
        <dbReference type="EMBL" id="MPL56812.1"/>
    </source>
</evidence>
<dbReference type="AlphaFoldDB" id="A0A644ST11"/>
<gene>
    <name evidence="1" type="ORF">SDC9_02302</name>
</gene>
<comment type="caution">
    <text evidence="1">The sequence shown here is derived from an EMBL/GenBank/DDBJ whole genome shotgun (WGS) entry which is preliminary data.</text>
</comment>
<evidence type="ECO:0008006" key="2">
    <source>
        <dbReference type="Google" id="ProtNLM"/>
    </source>
</evidence>
<sequence>MNNKEVVNLKFTQENISLNLELSDNFNTEHPIFEELAFYLGALEYNHQKDSPSIHLTTLEKLEILCKKAREYADEESSYSDSYNEVRVLVNNDKYSLDTPINLATSYDDIKLIDNNLLLVKNDSLFGVVDVLGKEILPIQYEEIYLLNHSVVLARTKDLISLYSKDGVELLKDLEEVSENYNPFGANDDYYWLKKEGKWGLFNYKLNQIIPFRLEYDSCELVSDKVQENIYIQVTKNGKCGLINGLLNVEVISLDSEIESIVLSTNKSYLVIKKDNSQTPISEEELNKIEEKIKYQN</sequence>
<proteinExistence type="predicted"/>
<dbReference type="EMBL" id="VSSQ01000003">
    <property type="protein sequence ID" value="MPL56812.1"/>
    <property type="molecule type" value="Genomic_DNA"/>
</dbReference>
<name>A0A644ST11_9ZZZZ</name>
<dbReference type="InterPro" id="IPR032774">
    <property type="entry name" value="WG_beta_rep"/>
</dbReference>
<organism evidence="1">
    <name type="scientific">bioreactor metagenome</name>
    <dbReference type="NCBI Taxonomy" id="1076179"/>
    <lineage>
        <taxon>unclassified sequences</taxon>
        <taxon>metagenomes</taxon>
        <taxon>ecological metagenomes</taxon>
    </lineage>
</organism>